<evidence type="ECO:0000256" key="8">
    <source>
        <dbReference type="ARBA" id="ARBA00030003"/>
    </source>
</evidence>
<dbReference type="Gene3D" id="2.70.20.10">
    <property type="entry name" value="Topoisomerase I, domain 3"/>
    <property type="match status" value="1"/>
</dbReference>
<dbReference type="PATRIC" id="fig|997883.3.peg.2071"/>
<dbReference type="SUPFAM" id="SSF56712">
    <property type="entry name" value="Prokaryotic type I DNA topoisomerase"/>
    <property type="match status" value="1"/>
</dbReference>
<dbReference type="InterPro" id="IPR013497">
    <property type="entry name" value="Topo_IA_cen"/>
</dbReference>
<dbReference type="GO" id="GO:0043597">
    <property type="term" value="C:cytoplasmic replication fork"/>
    <property type="evidence" value="ECO:0007669"/>
    <property type="project" value="TreeGrafter"/>
</dbReference>
<dbReference type="InterPro" id="IPR034144">
    <property type="entry name" value="TOPRIM_TopoIII"/>
</dbReference>
<keyword evidence="6" id="KW-0238">DNA-binding</keyword>
<dbReference type="PANTHER" id="PTHR11390:SF21">
    <property type="entry name" value="DNA TOPOISOMERASE 3-ALPHA"/>
    <property type="match status" value="1"/>
</dbReference>
<keyword evidence="7 13" id="KW-0413">Isomerase</keyword>
<dbReference type="InterPro" id="IPR025589">
    <property type="entry name" value="Toprim_C_rpt"/>
</dbReference>
<dbReference type="GO" id="GO:0003677">
    <property type="term" value="F:DNA binding"/>
    <property type="evidence" value="ECO:0007669"/>
    <property type="project" value="UniProtKB-KW"/>
</dbReference>
<dbReference type="RefSeq" id="WP_005794610.1">
    <property type="nucleotide sequence ID" value="NZ_JH724215.1"/>
</dbReference>
<evidence type="ECO:0000256" key="4">
    <source>
        <dbReference type="ARBA" id="ARBA00022723"/>
    </source>
</evidence>
<dbReference type="PRINTS" id="PR00417">
    <property type="entry name" value="PRTPISMRASEI"/>
</dbReference>
<evidence type="ECO:0000256" key="10">
    <source>
        <dbReference type="ARBA" id="ARBA00032235"/>
    </source>
</evidence>
<reference evidence="13 14" key="1">
    <citation type="submission" date="2012-02" db="EMBL/GenBank/DDBJ databases">
        <title>The Genome Sequence of Bacteroides fragilis CL07T12C05.</title>
        <authorList>
            <consortium name="The Broad Institute Genome Sequencing Platform"/>
            <person name="Earl A."/>
            <person name="Ward D."/>
            <person name="Feldgarden M."/>
            <person name="Gevers D."/>
            <person name="Zitomersky N.L."/>
            <person name="Coyne M.J."/>
            <person name="Comstock L.E."/>
            <person name="Young S.K."/>
            <person name="Zeng Q."/>
            <person name="Gargeya S."/>
            <person name="Fitzgerald M."/>
            <person name="Haas B."/>
            <person name="Abouelleil A."/>
            <person name="Alvarado L."/>
            <person name="Arachchi H.M."/>
            <person name="Berlin A."/>
            <person name="Chapman S.B."/>
            <person name="Gearin G."/>
            <person name="Goldberg J."/>
            <person name="Griggs A."/>
            <person name="Gujja S."/>
            <person name="Hansen M."/>
            <person name="Heiman D."/>
            <person name="Howarth C."/>
            <person name="Larimer J."/>
            <person name="Lui A."/>
            <person name="MacDonald P.J.P."/>
            <person name="McCowen C."/>
            <person name="Montmayeur A."/>
            <person name="Murphy C."/>
            <person name="Neiman D."/>
            <person name="Pearson M."/>
            <person name="Priest M."/>
            <person name="Roberts A."/>
            <person name="Saif S."/>
            <person name="Shea T."/>
            <person name="Sisk P."/>
            <person name="Stolte C."/>
            <person name="Sykes S."/>
            <person name="Wortman J."/>
            <person name="Nusbaum C."/>
            <person name="Birren B."/>
        </authorList>
    </citation>
    <scope>NUCLEOTIDE SEQUENCE [LARGE SCALE GENOMIC DNA]</scope>
    <source>
        <strain evidence="13 14">CL07T12C05</strain>
    </source>
</reference>
<comment type="similarity">
    <text evidence="2">Belongs to the type IA topoisomerase family.</text>
</comment>
<organism evidence="13 14">
    <name type="scientific">Bacteroides fragilis CL07T12C05</name>
    <dbReference type="NCBI Taxonomy" id="997883"/>
    <lineage>
        <taxon>Bacteria</taxon>
        <taxon>Pseudomonadati</taxon>
        <taxon>Bacteroidota</taxon>
        <taxon>Bacteroidia</taxon>
        <taxon>Bacteroidales</taxon>
        <taxon>Bacteroidaceae</taxon>
        <taxon>Bacteroides</taxon>
    </lineage>
</organism>
<dbReference type="EC" id="5.6.2.1" evidence="3"/>
<evidence type="ECO:0000256" key="1">
    <source>
        <dbReference type="ARBA" id="ARBA00000213"/>
    </source>
</evidence>
<dbReference type="GO" id="GO:0046872">
    <property type="term" value="F:metal ion binding"/>
    <property type="evidence" value="ECO:0007669"/>
    <property type="project" value="UniProtKB-KW"/>
</dbReference>
<dbReference type="InterPro" id="IPR023405">
    <property type="entry name" value="Topo_IA_core_domain"/>
</dbReference>
<dbReference type="Gene3D" id="1.10.290.10">
    <property type="entry name" value="Topoisomerase I, domain 4"/>
    <property type="match status" value="1"/>
</dbReference>
<dbReference type="Pfam" id="PF13342">
    <property type="entry name" value="Toprim_Crpt"/>
    <property type="match status" value="1"/>
</dbReference>
<dbReference type="PANTHER" id="PTHR11390">
    <property type="entry name" value="PROKARYOTIC DNA TOPOISOMERASE"/>
    <property type="match status" value="1"/>
</dbReference>
<name>A0A0E2AQC3_BACFG</name>
<dbReference type="InterPro" id="IPR013824">
    <property type="entry name" value="Topo_IA_cen_sub1"/>
</dbReference>
<evidence type="ECO:0000256" key="5">
    <source>
        <dbReference type="ARBA" id="ARBA00023029"/>
    </source>
</evidence>
<dbReference type="SMART" id="SM00493">
    <property type="entry name" value="TOPRIM"/>
    <property type="match status" value="1"/>
</dbReference>
<evidence type="ECO:0000256" key="6">
    <source>
        <dbReference type="ARBA" id="ARBA00023125"/>
    </source>
</evidence>
<dbReference type="Gene3D" id="3.40.50.140">
    <property type="match status" value="1"/>
</dbReference>
<dbReference type="GO" id="GO:0006281">
    <property type="term" value="P:DNA repair"/>
    <property type="evidence" value="ECO:0007669"/>
    <property type="project" value="TreeGrafter"/>
</dbReference>
<gene>
    <name evidence="13" type="ORF">HMPREF1056_01978</name>
</gene>
<dbReference type="EMBL" id="AGXN01000012">
    <property type="protein sequence ID" value="EIY96090.1"/>
    <property type="molecule type" value="Genomic_DNA"/>
</dbReference>
<dbReference type="Pfam" id="PF01131">
    <property type="entry name" value="Topoisom_bac"/>
    <property type="match status" value="1"/>
</dbReference>
<evidence type="ECO:0000313" key="13">
    <source>
        <dbReference type="EMBL" id="EIY96090.1"/>
    </source>
</evidence>
<sequence>MKVIIAEKPSVARDIALIVGAKERKDGYMDGNGYAVTWGFGHLVGLAMPEAYGYEGFRRENLPIFPERFQLVPRQIKDGKQYKGDPGVVRQLAVIKGLFDKCESIICATDAGREGELIFRYIYHYLNCAKPFSRLWISSLTDKAIRQGMENLKDGREYDNLYRSAKARSEADWLVGINASQALCLSAGRGVFSLGRVQTPTLMMICNRYIENKNFTPQKYWQLRVQSGKAGITFSALSVAKYDNRDEADNHLQQIRTSGTCEVTAAEKKEAVQEPPLLYDLTALQKEANVRHGFSADKTLSIAQSLYEKKVTSYPRTGSRYISDDVFEIIPERIRLLSSYPRFAAYAAALDGQPLNSRSVNAAKVTDHHALLVTENLPGDLSPDERTIYEMIAARMLESFSGKCTMERTSVTLQSAGVAFSVRGSVIKVPGWRAVLNLSDEEDEDSATLPELQQGDTLPVDKNEVLEKQTKPRPFHTESTLLAAMESAGRELENEEERQAMKEAGIGTPATRATIIETLFSRDYIRREKKSLVPTEKGLAVYAIVKDKKIADISMTGSWESALAKIETGGMDSDTFHRGIEVYAAQITTELLNTGISIAAPADGAVCPKCKQGHVLFFNKIAKCSNVDCTLKVFRNICNKQLTDKQITELVTKGKTSVIKGLQGKSGKSFDAALAFDAQFNVTFSFPDKAAPGAAKKKK</sequence>
<dbReference type="GO" id="GO:0006310">
    <property type="term" value="P:DNA recombination"/>
    <property type="evidence" value="ECO:0007669"/>
    <property type="project" value="TreeGrafter"/>
</dbReference>
<dbReference type="GO" id="GO:0003917">
    <property type="term" value="F:DNA topoisomerase type I (single strand cut, ATP-independent) activity"/>
    <property type="evidence" value="ECO:0007669"/>
    <property type="project" value="UniProtKB-EC"/>
</dbReference>
<evidence type="ECO:0000256" key="3">
    <source>
        <dbReference type="ARBA" id="ARBA00012891"/>
    </source>
</evidence>
<dbReference type="NCBIfam" id="TIGR01056">
    <property type="entry name" value="topB"/>
    <property type="match status" value="1"/>
</dbReference>
<dbReference type="SMART" id="SM00436">
    <property type="entry name" value="TOP1Bc"/>
    <property type="match status" value="1"/>
</dbReference>
<comment type="caution">
    <text evidence="13">The sequence shown here is derived from an EMBL/GenBank/DDBJ whole genome shotgun (WGS) entry which is preliminary data.</text>
</comment>
<dbReference type="PROSITE" id="PS52039">
    <property type="entry name" value="TOPO_IA_2"/>
    <property type="match status" value="1"/>
</dbReference>
<protein>
    <recommendedName>
        <fullName evidence="3">DNA topoisomerase</fullName>
        <ecNumber evidence="3">5.6.2.1</ecNumber>
    </recommendedName>
    <alternativeName>
        <fullName evidence="11">Omega-protein</fullName>
    </alternativeName>
    <alternativeName>
        <fullName evidence="10">Relaxing enzyme</fullName>
    </alternativeName>
    <alternativeName>
        <fullName evidence="8">Swivelase</fullName>
    </alternativeName>
    <alternativeName>
        <fullName evidence="9">Untwisting enzyme</fullName>
    </alternativeName>
</protein>
<dbReference type="InterPro" id="IPR006171">
    <property type="entry name" value="TOPRIM_dom"/>
</dbReference>
<comment type="catalytic activity">
    <reaction evidence="1">
        <text>ATP-independent breakage of single-stranded DNA, followed by passage and rejoining.</text>
        <dbReference type="EC" id="5.6.2.1"/>
    </reaction>
</comment>
<evidence type="ECO:0000256" key="9">
    <source>
        <dbReference type="ARBA" id="ARBA00031985"/>
    </source>
</evidence>
<dbReference type="InterPro" id="IPR013826">
    <property type="entry name" value="Topo_IA_cen_sub3"/>
</dbReference>
<evidence type="ECO:0000313" key="14">
    <source>
        <dbReference type="Proteomes" id="UP000003879"/>
    </source>
</evidence>
<dbReference type="Proteomes" id="UP000003879">
    <property type="component" value="Unassembled WGS sequence"/>
</dbReference>
<dbReference type="GO" id="GO:0006265">
    <property type="term" value="P:DNA topological change"/>
    <property type="evidence" value="ECO:0007669"/>
    <property type="project" value="InterPro"/>
</dbReference>
<evidence type="ECO:0000256" key="2">
    <source>
        <dbReference type="ARBA" id="ARBA00009446"/>
    </source>
</evidence>
<dbReference type="CDD" id="cd03362">
    <property type="entry name" value="TOPRIM_TopoIA_TopoIII"/>
    <property type="match status" value="1"/>
</dbReference>
<dbReference type="InterPro" id="IPR000380">
    <property type="entry name" value="Topo_IA"/>
</dbReference>
<dbReference type="SMART" id="SM00437">
    <property type="entry name" value="TOP1Ac"/>
    <property type="match status" value="1"/>
</dbReference>
<dbReference type="HOGENOM" id="CLU_002929_5_2_10"/>
<evidence type="ECO:0000256" key="11">
    <source>
        <dbReference type="ARBA" id="ARBA00032877"/>
    </source>
</evidence>
<dbReference type="InterPro" id="IPR003601">
    <property type="entry name" value="Topo_IA_2"/>
</dbReference>
<dbReference type="InterPro" id="IPR003602">
    <property type="entry name" value="Topo_IA_DNA-bd_dom"/>
</dbReference>
<proteinExistence type="inferred from homology"/>
<dbReference type="InterPro" id="IPR013825">
    <property type="entry name" value="Topo_IA_cen_sub2"/>
</dbReference>
<dbReference type="AlphaFoldDB" id="A0A0E2AQC3"/>
<accession>A0A0E2AQC3</accession>
<evidence type="ECO:0000256" key="7">
    <source>
        <dbReference type="ARBA" id="ARBA00023235"/>
    </source>
</evidence>
<evidence type="ECO:0000259" key="12">
    <source>
        <dbReference type="PROSITE" id="PS52039"/>
    </source>
</evidence>
<dbReference type="Gene3D" id="1.10.460.10">
    <property type="entry name" value="Topoisomerase I, domain 2"/>
    <property type="match status" value="1"/>
</dbReference>
<keyword evidence="5" id="KW-0799">Topoisomerase</keyword>
<feature type="domain" description="Topo IA-type catalytic" evidence="12">
    <location>
        <begin position="158"/>
        <end position="588"/>
    </location>
</feature>
<keyword evidence="4" id="KW-0479">Metal-binding</keyword>
<dbReference type="Pfam" id="PF01751">
    <property type="entry name" value="Toprim"/>
    <property type="match status" value="1"/>
</dbReference>
<dbReference type="CDD" id="cd00186">
    <property type="entry name" value="TOP1Ac"/>
    <property type="match status" value="1"/>
</dbReference>
<dbReference type="InterPro" id="IPR005738">
    <property type="entry name" value="TopoIII"/>
</dbReference>